<dbReference type="EMBL" id="UINC01153522">
    <property type="protein sequence ID" value="SVD48291.1"/>
    <property type="molecule type" value="Genomic_DNA"/>
</dbReference>
<accession>A0A382VQV7</accession>
<protein>
    <submittedName>
        <fullName evidence="1">Uncharacterized protein</fullName>
    </submittedName>
</protein>
<organism evidence="1">
    <name type="scientific">marine metagenome</name>
    <dbReference type="NCBI Taxonomy" id="408172"/>
    <lineage>
        <taxon>unclassified sequences</taxon>
        <taxon>metagenomes</taxon>
        <taxon>ecological metagenomes</taxon>
    </lineage>
</organism>
<name>A0A382VQV7_9ZZZZ</name>
<proteinExistence type="predicted"/>
<dbReference type="AlphaFoldDB" id="A0A382VQV7"/>
<reference evidence="1" key="1">
    <citation type="submission" date="2018-05" db="EMBL/GenBank/DDBJ databases">
        <authorList>
            <person name="Lanie J.A."/>
            <person name="Ng W.-L."/>
            <person name="Kazmierczak K.M."/>
            <person name="Andrzejewski T.M."/>
            <person name="Davidsen T.M."/>
            <person name="Wayne K.J."/>
            <person name="Tettelin H."/>
            <person name="Glass J.I."/>
            <person name="Rusch D."/>
            <person name="Podicherti R."/>
            <person name="Tsui H.-C.T."/>
            <person name="Winkler M.E."/>
        </authorList>
    </citation>
    <scope>NUCLEOTIDE SEQUENCE</scope>
</reference>
<evidence type="ECO:0000313" key="1">
    <source>
        <dbReference type="EMBL" id="SVD48291.1"/>
    </source>
</evidence>
<gene>
    <name evidence="1" type="ORF">METZ01_LOCUS401145</name>
</gene>
<sequence length="89" mass="10286">MKIVHIYETQDDASQTIVCTVKLVSNQVRFMGKYGKIYKRNLQENGIYLYNDGEHKYLYPKDGLEFMEALSTHYSGSMVRASDVITQPD</sequence>